<dbReference type="Gene3D" id="3.40.430.10">
    <property type="entry name" value="Dihydrofolate Reductase, subunit A"/>
    <property type="match status" value="1"/>
</dbReference>
<dbReference type="InterPro" id="IPR024072">
    <property type="entry name" value="DHFR-like_dom_sf"/>
</dbReference>
<keyword evidence="7" id="KW-0521">NADP</keyword>
<evidence type="ECO:0000256" key="6">
    <source>
        <dbReference type="ARBA" id="ARBA00019930"/>
    </source>
</evidence>
<evidence type="ECO:0000256" key="4">
    <source>
        <dbReference type="ARBA" id="ARBA00007417"/>
    </source>
</evidence>
<evidence type="ECO:0000259" key="12">
    <source>
        <dbReference type="PROSITE" id="PS51747"/>
    </source>
</evidence>
<dbReference type="InterPro" id="IPR002125">
    <property type="entry name" value="CMP_dCMP_dom"/>
</dbReference>
<dbReference type="Gene3D" id="3.40.140.10">
    <property type="entry name" value="Cytidine Deaminase, domain 2"/>
    <property type="match status" value="1"/>
</dbReference>
<dbReference type="Pfam" id="PF01872">
    <property type="entry name" value="RibD_C"/>
    <property type="match status" value="1"/>
</dbReference>
<comment type="catalytic activity">
    <reaction evidence="9">
        <text>5-amino-6-(5-phospho-D-ribitylamino)uracil + NADP(+) = 5-amino-6-(5-phospho-D-ribosylamino)uracil + NADPH + H(+)</text>
        <dbReference type="Rhea" id="RHEA:17845"/>
        <dbReference type="ChEBI" id="CHEBI:15378"/>
        <dbReference type="ChEBI" id="CHEBI:57783"/>
        <dbReference type="ChEBI" id="CHEBI:58349"/>
        <dbReference type="ChEBI" id="CHEBI:58421"/>
        <dbReference type="ChEBI" id="CHEBI:58453"/>
        <dbReference type="EC" id="1.1.1.193"/>
    </reaction>
</comment>
<dbReference type="Proteomes" id="UP001501005">
    <property type="component" value="Unassembled WGS sequence"/>
</dbReference>
<keyword evidence="8" id="KW-0560">Oxidoreductase</keyword>
<evidence type="ECO:0000256" key="9">
    <source>
        <dbReference type="ARBA" id="ARBA00049861"/>
    </source>
</evidence>
<evidence type="ECO:0000256" key="2">
    <source>
        <dbReference type="ARBA" id="ARBA00004882"/>
    </source>
</evidence>
<feature type="region of interest" description="Disordered" evidence="11">
    <location>
        <begin position="1"/>
        <end position="54"/>
    </location>
</feature>
<accession>A0ABP3ZKP0</accession>
<protein>
    <recommendedName>
        <fullName evidence="6">Riboflavin biosynthesis protein RibD</fullName>
        <ecNumber evidence="5">3.5.4.26</ecNumber>
    </recommendedName>
</protein>
<proteinExistence type="inferred from homology"/>
<name>A0ABP3ZKP0_9ACTN</name>
<comment type="caution">
    <text evidence="13">The sequence shown here is derived from an EMBL/GenBank/DDBJ whole genome shotgun (WGS) entry which is preliminary data.</text>
</comment>
<feature type="domain" description="CMP/dCMP-type deaminase" evidence="12">
    <location>
        <begin position="281"/>
        <end position="395"/>
    </location>
</feature>
<comment type="pathway">
    <text evidence="2">Cofactor biosynthesis; riboflavin biosynthesis; 5-amino-6-(D-ribitylamino)uracil from GTP: step 2/4.</text>
</comment>
<evidence type="ECO:0000256" key="8">
    <source>
        <dbReference type="ARBA" id="ARBA00023002"/>
    </source>
</evidence>
<dbReference type="SUPFAM" id="SSF53597">
    <property type="entry name" value="Dihydrofolate reductase-like"/>
    <property type="match status" value="1"/>
</dbReference>
<dbReference type="EMBL" id="BAAAHG010000040">
    <property type="protein sequence ID" value="GAA0922865.1"/>
    <property type="molecule type" value="Genomic_DNA"/>
</dbReference>
<evidence type="ECO:0000313" key="14">
    <source>
        <dbReference type="Proteomes" id="UP001501005"/>
    </source>
</evidence>
<organism evidence="13 14">
    <name type="scientific">Streptomyces thermoalcalitolerans</name>
    <dbReference type="NCBI Taxonomy" id="65605"/>
    <lineage>
        <taxon>Bacteria</taxon>
        <taxon>Bacillati</taxon>
        <taxon>Actinomycetota</taxon>
        <taxon>Actinomycetes</taxon>
        <taxon>Kitasatosporales</taxon>
        <taxon>Streptomycetaceae</taxon>
        <taxon>Streptomyces</taxon>
    </lineage>
</organism>
<comment type="function">
    <text evidence="1">Converts 2,5-diamino-6-(ribosylamino)-4(3h)-pyrimidinone 5'-phosphate into 5-amino-6-(ribosylamino)-2,4(1h,3h)-pyrimidinedione 5'-phosphate.</text>
</comment>
<comment type="similarity">
    <text evidence="3">In the N-terminal section; belongs to the cytidine and deoxycytidylate deaminase family.</text>
</comment>
<dbReference type="PANTHER" id="PTHR38011:SF7">
    <property type="entry name" value="2,5-DIAMINO-6-RIBOSYLAMINO-4(3H)-PYRIMIDINONE 5'-PHOSPHATE REDUCTASE"/>
    <property type="match status" value="1"/>
</dbReference>
<dbReference type="PROSITE" id="PS51747">
    <property type="entry name" value="CYT_DCMP_DEAMINASES_2"/>
    <property type="match status" value="1"/>
</dbReference>
<evidence type="ECO:0000313" key="13">
    <source>
        <dbReference type="EMBL" id="GAA0922865.1"/>
    </source>
</evidence>
<evidence type="ECO:0000256" key="7">
    <source>
        <dbReference type="ARBA" id="ARBA00022857"/>
    </source>
</evidence>
<dbReference type="PANTHER" id="PTHR38011">
    <property type="entry name" value="DIHYDROFOLATE REDUCTASE FAMILY PROTEIN (AFU_ORTHOLOGUE AFUA_8G06820)"/>
    <property type="match status" value="1"/>
</dbReference>
<keyword evidence="14" id="KW-1185">Reference proteome</keyword>
<reference evidence="14" key="1">
    <citation type="journal article" date="2019" name="Int. J. Syst. Evol. Microbiol.">
        <title>The Global Catalogue of Microorganisms (GCM) 10K type strain sequencing project: providing services to taxonomists for standard genome sequencing and annotation.</title>
        <authorList>
            <consortium name="The Broad Institute Genomics Platform"/>
            <consortium name="The Broad Institute Genome Sequencing Center for Infectious Disease"/>
            <person name="Wu L."/>
            <person name="Ma J."/>
        </authorList>
    </citation>
    <scope>NUCLEOTIDE SEQUENCE [LARGE SCALE GENOMIC DNA]</scope>
    <source>
        <strain evidence="14">JCM 10673</strain>
    </source>
</reference>
<comment type="similarity">
    <text evidence="4">In the C-terminal section; belongs to the HTP reductase family.</text>
</comment>
<dbReference type="InterPro" id="IPR002734">
    <property type="entry name" value="RibDG_C"/>
</dbReference>
<evidence type="ECO:0000256" key="5">
    <source>
        <dbReference type="ARBA" id="ARBA00012766"/>
    </source>
</evidence>
<evidence type="ECO:0000256" key="1">
    <source>
        <dbReference type="ARBA" id="ARBA00002151"/>
    </source>
</evidence>
<feature type="compositionally biased region" description="Basic and acidic residues" evidence="11">
    <location>
        <begin position="35"/>
        <end position="48"/>
    </location>
</feature>
<dbReference type="EC" id="3.5.4.26" evidence="5"/>
<evidence type="ECO:0000256" key="11">
    <source>
        <dbReference type="SAM" id="MobiDB-lite"/>
    </source>
</evidence>
<dbReference type="SUPFAM" id="SSF53927">
    <property type="entry name" value="Cytidine deaminase-like"/>
    <property type="match status" value="1"/>
</dbReference>
<dbReference type="InterPro" id="IPR016193">
    <property type="entry name" value="Cytidine_deaminase-like"/>
</dbReference>
<dbReference type="Pfam" id="PF00383">
    <property type="entry name" value="dCMP_cyt_deam_1"/>
    <property type="match status" value="1"/>
</dbReference>
<dbReference type="InterPro" id="IPR050765">
    <property type="entry name" value="Riboflavin_Biosynth_HTPR"/>
</dbReference>
<sequence>MREDVRPGAVRPGVGAAYGRTSSGSFPEAFGAGADWERASRPRDRPPRESASMPHPYVLLSAAVSLDGYLDDTGPERLLLSSPADFDRVDEVRASVDAILVGAGTIRADNPRLLVNSPQRRAARVAAGRAEYPLKVAVSASGELDPRARFWHTGGEKVLCTTDEGARRARKAGIAADVVSLGTALDWGALLEHLHDVRGVRRLMVEGGGTVHTQLLQQELADEMQLVLAPLFVGDPRAPRLFGPGAYQGGRLRLVETRAIEDVVLMRYEPTAPGTADRVVPADRHWLRLACELAAQCPPSRTAFSVGAVVVAADGTELARGHSREAGDPAAHAEEAALAKVDPADPRLAGATVYSSLEPCARRSSRPRPCARLILDAGVRRVVTAWREPDTFVEDADGAGVLTAGGVKVVVVPEFEEAAKGPNRHLLGREGVEEG</sequence>
<gene>
    <name evidence="13" type="ORF">GCM10009549_42880</name>
</gene>
<evidence type="ECO:0000256" key="3">
    <source>
        <dbReference type="ARBA" id="ARBA00005259"/>
    </source>
</evidence>
<evidence type="ECO:0000256" key="10">
    <source>
        <dbReference type="ARBA" id="ARBA00049886"/>
    </source>
</evidence>
<comment type="catalytic activity">
    <reaction evidence="10">
        <text>2,5-diamino-6-hydroxy-4-(5-phosphoribosylamino)-pyrimidine + H2O + H(+) = 5-amino-6-(5-phospho-D-ribosylamino)uracil + NH4(+)</text>
        <dbReference type="Rhea" id="RHEA:21868"/>
        <dbReference type="ChEBI" id="CHEBI:15377"/>
        <dbReference type="ChEBI" id="CHEBI:15378"/>
        <dbReference type="ChEBI" id="CHEBI:28938"/>
        <dbReference type="ChEBI" id="CHEBI:58453"/>
        <dbReference type="ChEBI" id="CHEBI:58614"/>
        <dbReference type="EC" id="3.5.4.26"/>
    </reaction>
</comment>